<feature type="domain" description="Thioester reductase (TE)" evidence="6">
    <location>
        <begin position="136"/>
        <end position="443"/>
    </location>
</feature>
<comment type="similarity">
    <text evidence="1 4">Belongs to the fatty acyl-CoA reductase family.</text>
</comment>
<keyword evidence="4" id="KW-0560">Oxidoreductase</keyword>
<dbReference type="CDD" id="cd09071">
    <property type="entry name" value="FAR_C"/>
    <property type="match status" value="1"/>
</dbReference>
<evidence type="ECO:0000256" key="2">
    <source>
        <dbReference type="ARBA" id="ARBA00022516"/>
    </source>
</evidence>
<dbReference type="AlphaFoldDB" id="A0ABD3AS27"/>
<dbReference type="CDD" id="cd05236">
    <property type="entry name" value="FAR-N_SDR_e"/>
    <property type="match status" value="1"/>
</dbReference>
<dbReference type="GO" id="GO:0102965">
    <property type="term" value="F:alcohol-forming long-chain fatty acyl-CoA reductase activity"/>
    <property type="evidence" value="ECO:0007669"/>
    <property type="project" value="UniProtKB-EC"/>
</dbReference>
<keyword evidence="8" id="KW-1185">Reference proteome</keyword>
<dbReference type="PANTHER" id="PTHR11011:SF45">
    <property type="entry name" value="FATTY ACYL-COA REDUCTASE CG8306-RELATED"/>
    <property type="match status" value="1"/>
</dbReference>
<evidence type="ECO:0000256" key="4">
    <source>
        <dbReference type="RuleBase" id="RU363097"/>
    </source>
</evidence>
<protein>
    <recommendedName>
        <fullName evidence="4">Fatty acyl-CoA reductase</fullName>
        <ecNumber evidence="4">1.2.1.84</ecNumber>
    </recommendedName>
</protein>
<dbReference type="PANTHER" id="PTHR11011">
    <property type="entry name" value="MALE STERILITY PROTEIN 2-RELATED"/>
    <property type="match status" value="1"/>
</dbReference>
<gene>
    <name evidence="7" type="ORF">ACH5RR_007516</name>
</gene>
<dbReference type="EC" id="1.2.1.84" evidence="4"/>
<dbReference type="SUPFAM" id="SSF51735">
    <property type="entry name" value="NAD(P)-binding Rossmann-fold domains"/>
    <property type="match status" value="1"/>
</dbReference>
<keyword evidence="3 4" id="KW-0443">Lipid metabolism</keyword>
<dbReference type="Gene3D" id="3.40.50.720">
    <property type="entry name" value="NAD(P)-binding Rossmann-like Domain"/>
    <property type="match status" value="1"/>
</dbReference>
<dbReference type="EMBL" id="JBJUIK010000003">
    <property type="protein sequence ID" value="KAL3533995.1"/>
    <property type="molecule type" value="Genomic_DNA"/>
</dbReference>
<organism evidence="7 8">
    <name type="scientific">Cinchona calisaya</name>
    <dbReference type="NCBI Taxonomy" id="153742"/>
    <lineage>
        <taxon>Eukaryota</taxon>
        <taxon>Viridiplantae</taxon>
        <taxon>Streptophyta</taxon>
        <taxon>Embryophyta</taxon>
        <taxon>Tracheophyta</taxon>
        <taxon>Spermatophyta</taxon>
        <taxon>Magnoliopsida</taxon>
        <taxon>eudicotyledons</taxon>
        <taxon>Gunneridae</taxon>
        <taxon>Pentapetalae</taxon>
        <taxon>asterids</taxon>
        <taxon>lamiids</taxon>
        <taxon>Gentianales</taxon>
        <taxon>Rubiaceae</taxon>
        <taxon>Cinchonoideae</taxon>
        <taxon>Cinchoneae</taxon>
        <taxon>Cinchona</taxon>
    </lineage>
</organism>
<dbReference type="Pfam" id="PF03015">
    <property type="entry name" value="Sterile"/>
    <property type="match status" value="1"/>
</dbReference>
<feature type="domain" description="Fatty acyl-CoA reductase C-terminal" evidence="5">
    <location>
        <begin position="543"/>
        <end position="614"/>
    </location>
</feature>
<comment type="function">
    <text evidence="4">Catalyzes the reduction of fatty acyl-CoA to fatty alcohols.</text>
</comment>
<dbReference type="InterPro" id="IPR036291">
    <property type="entry name" value="NAD(P)-bd_dom_sf"/>
</dbReference>
<evidence type="ECO:0000256" key="1">
    <source>
        <dbReference type="ARBA" id="ARBA00005928"/>
    </source>
</evidence>
<dbReference type="InterPro" id="IPR033640">
    <property type="entry name" value="FAR_C"/>
</dbReference>
<proteinExistence type="inferred from homology"/>
<keyword evidence="2 4" id="KW-0444">Lipid biosynthesis</keyword>
<comment type="catalytic activity">
    <reaction evidence="4">
        <text>a long-chain fatty acyl-CoA + 2 NADPH + 2 H(+) = a long-chain primary fatty alcohol + 2 NADP(+) + CoA</text>
        <dbReference type="Rhea" id="RHEA:52716"/>
        <dbReference type="ChEBI" id="CHEBI:15378"/>
        <dbReference type="ChEBI" id="CHEBI:57287"/>
        <dbReference type="ChEBI" id="CHEBI:57783"/>
        <dbReference type="ChEBI" id="CHEBI:58349"/>
        <dbReference type="ChEBI" id="CHEBI:77396"/>
        <dbReference type="ChEBI" id="CHEBI:83139"/>
        <dbReference type="EC" id="1.2.1.84"/>
    </reaction>
</comment>
<name>A0ABD3AS27_9GENT</name>
<reference evidence="7 8" key="1">
    <citation type="submission" date="2024-11" db="EMBL/GenBank/DDBJ databases">
        <title>A near-complete genome assembly of Cinchona calisaya.</title>
        <authorList>
            <person name="Lian D.C."/>
            <person name="Zhao X.W."/>
            <person name="Wei L."/>
        </authorList>
    </citation>
    <scope>NUCLEOTIDE SEQUENCE [LARGE SCALE GENOMIC DNA]</scope>
    <source>
        <tissue evidence="7">Nenye</tissue>
    </source>
</reference>
<dbReference type="InterPro" id="IPR026055">
    <property type="entry name" value="FAR"/>
</dbReference>
<evidence type="ECO:0000256" key="3">
    <source>
        <dbReference type="ARBA" id="ARBA00023098"/>
    </source>
</evidence>
<evidence type="ECO:0000313" key="7">
    <source>
        <dbReference type="EMBL" id="KAL3533995.1"/>
    </source>
</evidence>
<dbReference type="GO" id="GO:0006629">
    <property type="term" value="P:lipid metabolic process"/>
    <property type="evidence" value="ECO:0007669"/>
    <property type="project" value="UniProtKB-KW"/>
</dbReference>
<evidence type="ECO:0000313" key="8">
    <source>
        <dbReference type="Proteomes" id="UP001630127"/>
    </source>
</evidence>
<dbReference type="InterPro" id="IPR013120">
    <property type="entry name" value="FAR_NAD-bd"/>
</dbReference>
<sequence>MEASSLNSISNITSNNVLNLPKNYHNHGGPSGFLLKMKKISLNVSCQGGGKSIKSSGSSSVITERSSSSRSLNINATDQGAGAAALMETAGLIEVKDLVPYNTITTGTSSTSLIMERPELNGIGISKFIGGKTFLVTGATGFLGKVLVEKILRTAPDVHKIFILIKAKNKEVARERLKNEIIDAELFKCLKQTYGKSYQAFMLNKIVPVVGNVCESNLGLDEDTTDMIAKEVDVIVNSAANTTFDERYDVALDINTGGPSRLMSFAKQCHKVQLFVQVSTAYVNGRRQGTVMEKAFGIGESIAKESLLYGPDHIIFPTLNVEDEIKLVLETKQALEDNNVLAQRMKTLGLERANKFGWQDTYVFTKAMGEMMIDSLRGDIPVVIIRPSVIESTYREPFPGWMEGNRMMDPIVLYYGKGQLSGFLVDPNGVLDVVPADMVVNATLAAMAKHGEAGKSETNIYQIASSVVNPLVFKDLAALLYEHFNSSPCIDSKGKPIYVPRMELFSSMEDFSSHLWRDAINRSGLTAMAHPGGKMSEKLENICRKSVEQAKYLANLYEPYTFYGGRFDNSNTQMLMICMSKEERRQFGFDVEKIDWKDYISNIHIPGLRRHVMKGRMAHS</sequence>
<accession>A0ABD3AS27</accession>
<keyword evidence="4" id="KW-0521">NADP</keyword>
<comment type="caution">
    <text evidence="7">The sequence shown here is derived from an EMBL/GenBank/DDBJ whole genome shotgun (WGS) entry which is preliminary data.</text>
</comment>
<dbReference type="Pfam" id="PF07993">
    <property type="entry name" value="NAD_binding_4"/>
    <property type="match status" value="1"/>
</dbReference>
<evidence type="ECO:0000259" key="5">
    <source>
        <dbReference type="Pfam" id="PF03015"/>
    </source>
</evidence>
<dbReference type="Proteomes" id="UP001630127">
    <property type="component" value="Unassembled WGS sequence"/>
</dbReference>
<evidence type="ECO:0000259" key="6">
    <source>
        <dbReference type="Pfam" id="PF07993"/>
    </source>
</evidence>